<comment type="caution">
    <text evidence="3">The sequence shown here is derived from an EMBL/GenBank/DDBJ whole genome shotgun (WGS) entry which is preliminary data.</text>
</comment>
<organism evidence="3 4">
    <name type="scientific">Snuella lapsa</name>
    <dbReference type="NCBI Taxonomy" id="870481"/>
    <lineage>
        <taxon>Bacteria</taxon>
        <taxon>Pseudomonadati</taxon>
        <taxon>Bacteroidota</taxon>
        <taxon>Flavobacteriia</taxon>
        <taxon>Flavobacteriales</taxon>
        <taxon>Flavobacteriaceae</taxon>
        <taxon>Snuella</taxon>
    </lineage>
</organism>
<accession>A0ABP6Y2B5</accession>
<keyword evidence="1" id="KW-0732">Signal</keyword>
<reference evidence="4" key="1">
    <citation type="journal article" date="2019" name="Int. J. Syst. Evol. Microbiol.">
        <title>The Global Catalogue of Microorganisms (GCM) 10K type strain sequencing project: providing services to taxonomists for standard genome sequencing and annotation.</title>
        <authorList>
            <consortium name="The Broad Institute Genomics Platform"/>
            <consortium name="The Broad Institute Genome Sequencing Center for Infectious Disease"/>
            <person name="Wu L."/>
            <person name="Ma J."/>
        </authorList>
    </citation>
    <scope>NUCLEOTIDE SEQUENCE [LARGE SCALE GENOMIC DNA]</scope>
    <source>
        <strain evidence="4">JCM 17111</strain>
    </source>
</reference>
<evidence type="ECO:0000259" key="2">
    <source>
        <dbReference type="Pfam" id="PF07593"/>
    </source>
</evidence>
<dbReference type="SUPFAM" id="SSF69318">
    <property type="entry name" value="Integrin alpha N-terminal domain"/>
    <property type="match status" value="3"/>
</dbReference>
<dbReference type="PANTHER" id="PTHR16026:SF0">
    <property type="entry name" value="CARTILAGE ACIDIC PROTEIN 1"/>
    <property type="match status" value="1"/>
</dbReference>
<dbReference type="Pfam" id="PF07593">
    <property type="entry name" value="UnbV_ASPIC"/>
    <property type="match status" value="1"/>
</dbReference>
<dbReference type="Pfam" id="PF13517">
    <property type="entry name" value="FG-GAP_3"/>
    <property type="match status" value="4"/>
</dbReference>
<dbReference type="Gene3D" id="2.130.10.130">
    <property type="entry name" value="Integrin alpha, N-terminal"/>
    <property type="match status" value="3"/>
</dbReference>
<protein>
    <submittedName>
        <fullName evidence="3">VCBS repeat-containing protein</fullName>
    </submittedName>
</protein>
<evidence type="ECO:0000256" key="1">
    <source>
        <dbReference type="ARBA" id="ARBA00022729"/>
    </source>
</evidence>
<dbReference type="InterPro" id="IPR027039">
    <property type="entry name" value="Crtac1"/>
</dbReference>
<dbReference type="InterPro" id="IPR028994">
    <property type="entry name" value="Integrin_alpha_N"/>
</dbReference>
<name>A0ABP6Y2B5_9FLAO</name>
<feature type="domain" description="ASPIC/UnbV" evidence="2">
    <location>
        <begin position="531"/>
        <end position="597"/>
    </location>
</feature>
<dbReference type="EMBL" id="BAABCY010000070">
    <property type="protein sequence ID" value="GAA3575680.1"/>
    <property type="molecule type" value="Genomic_DNA"/>
</dbReference>
<dbReference type="PANTHER" id="PTHR16026">
    <property type="entry name" value="CARTILAGE ACIDIC PROTEIN 1"/>
    <property type="match status" value="1"/>
</dbReference>
<dbReference type="Proteomes" id="UP001500954">
    <property type="component" value="Unassembled WGS sequence"/>
</dbReference>
<sequence>MIIILFSCEKKEEVKQDINAPLFSLCSPEQTNIFFKNNLKETLYMNGLFYEYYYNGAGVAVGDFNNDDLPDIYFVSNLESNKLYINKGNLKFEDITNTARVQGKAVFPTGVTTVDINSDGLLDIYVCASGQFKDPNKRRNELFVNQGIDKNGLPVFKEMAKEYLLDIEEFSTQAAFFDFDKDGDLDMFLINHDVEIYGDAQLEHYLKAQGELSGERLYMNDKGEFIDATEETGIINNRLGYGLGLAIGDFNNDNWPDVYVSHDFSGEDHLYLNNRNGTFSEKIKEATNHISFFSMGNDAADYNNDGWLDIMSVDMVSEDNYGIKTSMSGMDVERFYNHVDLGLHYQYMFNTLQTNNGTGLDSETPFFSETAHLANISNTDWSWAPLFFDMDNDGWQDIFISNGIKRDFRNNDFVKYHKKVREELSKNKTINKEAYISHIMTKMPTRKKSNYFFRNQGDLTFSKVGGIEKVDSLLTASNGAAYADFDNDGDVDIVVNNMDDFAHIYKNNQSEKDDRNYLKLKLNGPNGNTMGIGAKVYVKSGSNQQMKEHYNTRGFQSSVGNYLHFGLDKADIVEELRVVWNDGKEQVLENIKANQVLKIDYNDAQVVNNLKSVDKSKLFNVISTDLIQYKHEENSYNDFEKESLLPHKMSEQGPAFAVGDLNADGLDDFYIGGALGYSGKIFIQKNDGSFKEATHNSDFYNDRTFEDVGATLFDADNDGDLDLYVVSGGNEREENSKYYQDRFYENDNGTFVKRPLALPEFFTSGSCVRAYDYDNDGDKDLFVGGRQIPKKYPYPADSYLLENRTEGKSISFVDVSKEVLPDLKRLGMVTDAVWAYINDDQLKDLVIVGEWMPIKVFINEEGYFSDQSDIYGLNEEVGWWNSVSAADFDNDGDVDLVCGNLGLNYKYKASKEETFDVYTKDFDDSGDLDIVLGYYNGGDLYPLRGRQCSSNEMPFIKDKFKSYDAFGKATLVQVYGPDNLNNALNYKASNFSSMYFENTGDKQKMRGVPLDKKSQVSSINSILNFDFDKDGYLDIIVAGNLYGSEVETPRNDAGYGMYLKGGSPTFKALPAFQSGLLVDGEVKQVNMLKGANGNDKLVFVRNNRPLKFYAFDHNRNRL</sequence>
<dbReference type="InterPro" id="IPR011519">
    <property type="entry name" value="UnbV_ASPIC"/>
</dbReference>
<evidence type="ECO:0000313" key="3">
    <source>
        <dbReference type="EMBL" id="GAA3575680.1"/>
    </source>
</evidence>
<proteinExistence type="predicted"/>
<keyword evidence="4" id="KW-1185">Reference proteome</keyword>
<evidence type="ECO:0000313" key="4">
    <source>
        <dbReference type="Proteomes" id="UP001500954"/>
    </source>
</evidence>
<dbReference type="RefSeq" id="WP_345006696.1">
    <property type="nucleotide sequence ID" value="NZ_BAABCY010000070.1"/>
</dbReference>
<gene>
    <name evidence="3" type="ORF">GCM10022395_25830</name>
</gene>
<dbReference type="InterPro" id="IPR013517">
    <property type="entry name" value="FG-GAP"/>
</dbReference>